<evidence type="ECO:0000256" key="4">
    <source>
        <dbReference type="ARBA" id="ARBA00022692"/>
    </source>
</evidence>
<evidence type="ECO:0000256" key="10">
    <source>
        <dbReference type="SAM" id="Phobius"/>
    </source>
</evidence>
<protein>
    <submittedName>
        <fullName evidence="11">Uncharacterized protein</fullName>
    </submittedName>
</protein>
<comment type="similarity">
    <text evidence="1 9">Belongs to the peptidase A8 family.</text>
</comment>
<keyword evidence="3" id="KW-0645">Protease</keyword>
<keyword evidence="12" id="KW-1185">Reference proteome</keyword>
<dbReference type="AlphaFoldDB" id="A0A4R0XN55"/>
<dbReference type="GO" id="GO:0006508">
    <property type="term" value="P:proteolysis"/>
    <property type="evidence" value="ECO:0007669"/>
    <property type="project" value="UniProtKB-KW"/>
</dbReference>
<keyword evidence="7 10" id="KW-1133">Transmembrane helix</keyword>
<dbReference type="PANTHER" id="PTHR33695:SF1">
    <property type="entry name" value="LIPOPROTEIN SIGNAL PEPTIDASE"/>
    <property type="match status" value="1"/>
</dbReference>
<comment type="caution">
    <text evidence="11">The sequence shown here is derived from an EMBL/GenBank/DDBJ whole genome shotgun (WGS) entry which is preliminary data.</text>
</comment>
<keyword evidence="5" id="KW-0064">Aspartyl protease</keyword>
<evidence type="ECO:0000256" key="6">
    <source>
        <dbReference type="ARBA" id="ARBA00022801"/>
    </source>
</evidence>
<proteinExistence type="inferred from homology"/>
<evidence type="ECO:0000256" key="8">
    <source>
        <dbReference type="ARBA" id="ARBA00023136"/>
    </source>
</evidence>
<keyword evidence="8 10" id="KW-0472">Membrane</keyword>
<evidence type="ECO:0000256" key="2">
    <source>
        <dbReference type="ARBA" id="ARBA00022475"/>
    </source>
</evidence>
<dbReference type="GO" id="GO:0016020">
    <property type="term" value="C:membrane"/>
    <property type="evidence" value="ECO:0007669"/>
    <property type="project" value="InterPro"/>
</dbReference>
<evidence type="ECO:0000256" key="9">
    <source>
        <dbReference type="RuleBase" id="RU004181"/>
    </source>
</evidence>
<keyword evidence="2" id="KW-1003">Cell membrane</keyword>
<evidence type="ECO:0000256" key="5">
    <source>
        <dbReference type="ARBA" id="ARBA00022750"/>
    </source>
</evidence>
<dbReference type="GO" id="GO:0004190">
    <property type="term" value="F:aspartic-type endopeptidase activity"/>
    <property type="evidence" value="ECO:0007669"/>
    <property type="project" value="UniProtKB-KW"/>
</dbReference>
<dbReference type="Proteomes" id="UP000291072">
    <property type="component" value="Unassembled WGS sequence"/>
</dbReference>
<name>A0A4R0XN55_9MOLU</name>
<gene>
    <name evidence="11" type="ORF">C4B25_02755</name>
</gene>
<evidence type="ECO:0000313" key="12">
    <source>
        <dbReference type="Proteomes" id="UP000291072"/>
    </source>
</evidence>
<keyword evidence="4 10" id="KW-0812">Transmembrane</keyword>
<keyword evidence="6" id="KW-0378">Hydrolase</keyword>
<dbReference type="EMBL" id="PSZP01000019">
    <property type="protein sequence ID" value="TCG10902.1"/>
    <property type="molecule type" value="Genomic_DNA"/>
</dbReference>
<sequence length="219" mass="24378">MRNAIILVFTLSIFIGIDQFTKIYAFSKSTPEVIDSLGNRAVLVSEGKLFGMRLVTNTGMFSSLGEGTIPYGGVQTITSLIAILVILSALFSKNKIMVFGFSLIASGALGNIMDRYMLIDTNGGHYVRDWIYNPGHDKGTYNIADIEVVFGSPIAAIGLLIGMFKDSKEEKKTFESSENKKDFWATKNTETKQNKEIKKEKEIKNTEKIKNKEINKVNK</sequence>
<feature type="transmembrane region" description="Helical" evidence="10">
    <location>
        <begin position="98"/>
        <end position="119"/>
    </location>
</feature>
<feature type="transmembrane region" description="Helical" evidence="10">
    <location>
        <begin position="69"/>
        <end position="91"/>
    </location>
</feature>
<accession>A0A4R0XN55</accession>
<dbReference type="PRINTS" id="PR00781">
    <property type="entry name" value="LIPOSIGPTASE"/>
</dbReference>
<dbReference type="Pfam" id="PF01252">
    <property type="entry name" value="Peptidase_A8"/>
    <property type="match status" value="1"/>
</dbReference>
<organism evidence="11 12">
    <name type="scientific">Mycoplasma todarodis</name>
    <dbReference type="NCBI Taxonomy" id="1937191"/>
    <lineage>
        <taxon>Bacteria</taxon>
        <taxon>Bacillati</taxon>
        <taxon>Mycoplasmatota</taxon>
        <taxon>Mollicutes</taxon>
        <taxon>Mycoplasmataceae</taxon>
        <taxon>Mycoplasma</taxon>
    </lineage>
</organism>
<dbReference type="PANTHER" id="PTHR33695">
    <property type="entry name" value="LIPOPROTEIN SIGNAL PEPTIDASE"/>
    <property type="match status" value="1"/>
</dbReference>
<evidence type="ECO:0000256" key="1">
    <source>
        <dbReference type="ARBA" id="ARBA00006139"/>
    </source>
</evidence>
<dbReference type="InterPro" id="IPR001872">
    <property type="entry name" value="Peptidase_A8"/>
</dbReference>
<reference evidence="11 12" key="1">
    <citation type="submission" date="2018-02" db="EMBL/GenBank/DDBJ databases">
        <title>Mycoplasma marinum and Mycoplasma todarodis sp. nov., moderately halophilic and psychrotolerant mycoplasmas isolated from cephalopods.</title>
        <authorList>
            <person name="Viver T."/>
        </authorList>
    </citation>
    <scope>NUCLEOTIDE SEQUENCE [LARGE SCALE GENOMIC DNA]</scope>
    <source>
        <strain evidence="11 12">5H</strain>
    </source>
</reference>
<evidence type="ECO:0000256" key="7">
    <source>
        <dbReference type="ARBA" id="ARBA00022989"/>
    </source>
</evidence>
<evidence type="ECO:0000256" key="3">
    <source>
        <dbReference type="ARBA" id="ARBA00022670"/>
    </source>
</evidence>
<evidence type="ECO:0000313" key="11">
    <source>
        <dbReference type="EMBL" id="TCG10902.1"/>
    </source>
</evidence>
<feature type="transmembrane region" description="Helical" evidence="10">
    <location>
        <begin position="139"/>
        <end position="164"/>
    </location>
</feature>